<evidence type="ECO:0000259" key="1">
    <source>
        <dbReference type="Pfam" id="PF14372"/>
    </source>
</evidence>
<dbReference type="Proteomes" id="UP001396334">
    <property type="component" value="Unassembled WGS sequence"/>
</dbReference>
<sequence length="113" mass="13176">MHYLLDEWLNCDDLDIVSMASKMKDKYNKYWGDATNMNFLIYLAIILDPRRKMGFVDFGVQYIFPDVASEDSSGSWSIKYSDKSFYVCGIASVKDEFGRTTISFEEATSWFRK</sequence>
<dbReference type="Pfam" id="PF14372">
    <property type="entry name" value="hAT-like_RNase-H"/>
    <property type="match status" value="1"/>
</dbReference>
<feature type="domain" description="hAT-like transposase RNase-H fold" evidence="1">
    <location>
        <begin position="2"/>
        <end position="65"/>
    </location>
</feature>
<gene>
    <name evidence="2" type="ORF">V6N11_051097</name>
</gene>
<dbReference type="PANTHER" id="PTHR23272">
    <property type="entry name" value="BED FINGER-RELATED"/>
    <property type="match status" value="1"/>
</dbReference>
<organism evidence="2 3">
    <name type="scientific">Hibiscus sabdariffa</name>
    <name type="common">roselle</name>
    <dbReference type="NCBI Taxonomy" id="183260"/>
    <lineage>
        <taxon>Eukaryota</taxon>
        <taxon>Viridiplantae</taxon>
        <taxon>Streptophyta</taxon>
        <taxon>Embryophyta</taxon>
        <taxon>Tracheophyta</taxon>
        <taxon>Spermatophyta</taxon>
        <taxon>Magnoliopsida</taxon>
        <taxon>eudicotyledons</taxon>
        <taxon>Gunneridae</taxon>
        <taxon>Pentapetalae</taxon>
        <taxon>rosids</taxon>
        <taxon>malvids</taxon>
        <taxon>Malvales</taxon>
        <taxon>Malvaceae</taxon>
        <taxon>Malvoideae</taxon>
        <taxon>Hibiscus</taxon>
    </lineage>
</organism>
<dbReference type="InterPro" id="IPR025525">
    <property type="entry name" value="hAT-like_transposase_RNase-H"/>
</dbReference>
<dbReference type="PANTHER" id="PTHR23272:SF177">
    <property type="entry name" value="ZINC FINGER BED DOMAIN-CONTAINING PROTEIN RICESLEEPER 1-LIKE"/>
    <property type="match status" value="1"/>
</dbReference>
<reference evidence="2 3" key="1">
    <citation type="journal article" date="2024" name="G3 (Bethesda)">
        <title>Genome assembly of Hibiscus sabdariffa L. provides insights into metabolisms of medicinal natural products.</title>
        <authorList>
            <person name="Kim T."/>
        </authorList>
    </citation>
    <scope>NUCLEOTIDE SEQUENCE [LARGE SCALE GENOMIC DNA]</scope>
    <source>
        <strain evidence="2">TK-2024</strain>
        <tissue evidence="2">Old leaves</tissue>
    </source>
</reference>
<accession>A0ABR2R366</accession>
<evidence type="ECO:0000313" key="2">
    <source>
        <dbReference type="EMBL" id="KAK9007268.1"/>
    </source>
</evidence>
<dbReference type="EMBL" id="JBBPBN010000027">
    <property type="protein sequence ID" value="KAK9007268.1"/>
    <property type="molecule type" value="Genomic_DNA"/>
</dbReference>
<protein>
    <recommendedName>
        <fullName evidence="1">hAT-like transposase RNase-H fold domain-containing protein</fullName>
    </recommendedName>
</protein>
<proteinExistence type="predicted"/>
<evidence type="ECO:0000313" key="3">
    <source>
        <dbReference type="Proteomes" id="UP001396334"/>
    </source>
</evidence>
<comment type="caution">
    <text evidence="2">The sequence shown here is derived from an EMBL/GenBank/DDBJ whole genome shotgun (WGS) entry which is preliminary data.</text>
</comment>
<name>A0ABR2R366_9ROSI</name>
<keyword evidence="3" id="KW-1185">Reference proteome</keyword>